<dbReference type="InterPro" id="IPR007813">
    <property type="entry name" value="PilN"/>
</dbReference>
<evidence type="ECO:0000313" key="2">
    <source>
        <dbReference type="EMBL" id="GGA51289.1"/>
    </source>
</evidence>
<dbReference type="RefSeq" id="WP_229746485.1">
    <property type="nucleotide sequence ID" value="NZ_BMFZ01000007.1"/>
</dbReference>
<organism evidence="2 3">
    <name type="scientific">Hafnia psychrotolerans</name>
    <dbReference type="NCBI Taxonomy" id="1477018"/>
    <lineage>
        <taxon>Bacteria</taxon>
        <taxon>Pseudomonadati</taxon>
        <taxon>Pseudomonadota</taxon>
        <taxon>Gammaproteobacteria</taxon>
        <taxon>Enterobacterales</taxon>
        <taxon>Hafniaceae</taxon>
        <taxon>Hafnia</taxon>
    </lineage>
</organism>
<keyword evidence="1" id="KW-1133">Transmembrane helix</keyword>
<accession>A0ABQ1GVN3</accession>
<dbReference type="InterPro" id="IPR052534">
    <property type="entry name" value="Extracell_DNA_Util/SecSys_Comp"/>
</dbReference>
<dbReference type="Pfam" id="PF05137">
    <property type="entry name" value="PilN"/>
    <property type="match status" value="1"/>
</dbReference>
<feature type="transmembrane region" description="Helical" evidence="1">
    <location>
        <begin position="21"/>
        <end position="42"/>
    </location>
</feature>
<dbReference type="PANTHER" id="PTHR40278">
    <property type="entry name" value="DNA UTILIZATION PROTEIN HOFN"/>
    <property type="match status" value="1"/>
</dbReference>
<protein>
    <recommendedName>
        <fullName evidence="4">Fimbrial assembly protein</fullName>
    </recommendedName>
</protein>
<comment type="caution">
    <text evidence="2">The sequence shown here is derived from an EMBL/GenBank/DDBJ whole genome shotgun (WGS) entry which is preliminary data.</text>
</comment>
<dbReference type="Proteomes" id="UP000627464">
    <property type="component" value="Unassembled WGS sequence"/>
</dbReference>
<evidence type="ECO:0000256" key="1">
    <source>
        <dbReference type="SAM" id="Phobius"/>
    </source>
</evidence>
<keyword evidence="3" id="KW-1185">Reference proteome</keyword>
<reference evidence="3" key="1">
    <citation type="journal article" date="2019" name="Int. J. Syst. Evol. Microbiol.">
        <title>The Global Catalogue of Microorganisms (GCM) 10K type strain sequencing project: providing services to taxonomists for standard genome sequencing and annotation.</title>
        <authorList>
            <consortium name="The Broad Institute Genomics Platform"/>
            <consortium name="The Broad Institute Genome Sequencing Center for Infectious Disease"/>
            <person name="Wu L."/>
            <person name="Ma J."/>
        </authorList>
    </citation>
    <scope>NUCLEOTIDE SEQUENCE [LARGE SCALE GENOMIC DNA]</scope>
    <source>
        <strain evidence="3">CGMCC 1.12806</strain>
    </source>
</reference>
<proteinExistence type="predicted"/>
<dbReference type="PANTHER" id="PTHR40278:SF1">
    <property type="entry name" value="DNA UTILIZATION PROTEIN HOFN"/>
    <property type="match status" value="1"/>
</dbReference>
<dbReference type="EMBL" id="BMFZ01000007">
    <property type="protein sequence ID" value="GGA51289.1"/>
    <property type="molecule type" value="Genomic_DNA"/>
</dbReference>
<gene>
    <name evidence="2" type="ORF">GCM10011328_28490</name>
</gene>
<evidence type="ECO:0008006" key="4">
    <source>
        <dbReference type="Google" id="ProtNLM"/>
    </source>
</evidence>
<name>A0ABQ1GVN3_9GAMM</name>
<keyword evidence="1" id="KW-0472">Membrane</keyword>
<keyword evidence="1" id="KW-0812">Transmembrane</keyword>
<sequence>MLCVNLLPWRSLQQCHRQRVWLRHLVFVLTLTLALMFLWLGITQHALQVQQSDVKALSDSQVRLTSQLKKVSDATLKLQALQYAATEHEQRRIKSQAYLALLISIAVNIPDSMWLTELIGEPDGRIQLRGESAVYPAIMAFAQVLKGERLFSEVRLLDIHHLPAQGWRFGVQVRLAESSDIL</sequence>
<evidence type="ECO:0000313" key="3">
    <source>
        <dbReference type="Proteomes" id="UP000627464"/>
    </source>
</evidence>